<proteinExistence type="predicted"/>
<dbReference type="AlphaFoldDB" id="A0A0B6RWJ2"/>
<reference evidence="2" key="1">
    <citation type="submission" date="2011-03" db="EMBL/GenBank/DDBJ databases">
        <authorList>
            <person name="Voget S."/>
            <person name="Streit W.R."/>
            <person name="Jaeger K.E."/>
            <person name="Daniel R."/>
        </authorList>
    </citation>
    <scope>NUCLEOTIDE SEQUENCE [LARGE SCALE GENOMIC DNA]</scope>
    <source>
        <strain evidence="2">PG1</strain>
    </source>
</reference>
<dbReference type="SUPFAM" id="SSF53474">
    <property type="entry name" value="alpha/beta-Hydrolases"/>
    <property type="match status" value="1"/>
</dbReference>
<dbReference type="KEGG" id="bgp:BGL_1c20300"/>
<gene>
    <name evidence="1" type="ORF">BGL_1c20300</name>
</gene>
<dbReference type="Proteomes" id="UP000031838">
    <property type="component" value="Chromosome 1"/>
</dbReference>
<dbReference type="HOGENOM" id="CLU_793825_0_0_4"/>
<reference evidence="1 2" key="2">
    <citation type="journal article" date="2016" name="Appl. Microbiol. Biotechnol.">
        <title>Mutations improving production and secretion of extracellular lipase by Burkholderia glumae PG1.</title>
        <authorList>
            <person name="Knapp A."/>
            <person name="Voget S."/>
            <person name="Gao R."/>
            <person name="Zaburannyi N."/>
            <person name="Krysciak D."/>
            <person name="Breuer M."/>
            <person name="Hauer B."/>
            <person name="Streit W.R."/>
            <person name="Muller R."/>
            <person name="Daniel R."/>
            <person name="Jaeger K.E."/>
        </authorList>
    </citation>
    <scope>NUCLEOTIDE SEQUENCE [LARGE SCALE GENOMIC DNA]</scope>
    <source>
        <strain evidence="1 2">PG1</strain>
    </source>
</reference>
<dbReference type="EMBL" id="CP002580">
    <property type="protein sequence ID" value="AJK46539.1"/>
    <property type="molecule type" value="Genomic_DNA"/>
</dbReference>
<dbReference type="InterPro" id="IPR029058">
    <property type="entry name" value="AB_hydrolase_fold"/>
</dbReference>
<accession>A0A0B6RWJ2</accession>
<dbReference type="Gene3D" id="3.40.50.1820">
    <property type="entry name" value="alpha/beta hydrolase"/>
    <property type="match status" value="1"/>
</dbReference>
<name>A0A0B6RWJ2_BURPL</name>
<evidence type="ECO:0000313" key="2">
    <source>
        <dbReference type="Proteomes" id="UP000031838"/>
    </source>
</evidence>
<protein>
    <submittedName>
        <fullName evidence="1">Putative esterase</fullName>
    </submittedName>
</protein>
<sequence length="366" mass="38161">MTRYKNLDNERMNQHMNGSEIGDEVIDIIEATHRQAAPNPFAARLPAAVRGFAVLAALDALRAHEVTASDGTPLAAYEAGERGRPTVLVFNALGVSVAFVAPLVARLAVDYHVVGWEARGLPAAHGDEATAADLSLARHARDAAEVLAALGGDGTRGDNADGHEGDKAAVPHAFALVAYCAGSNVAAQALAEGLVTAGRLVLMSPSIELPGVAGRTPYQASVLPLWDRIAGGAHGQAALVRVLLGQARRDDDGTPDAQLAILNALPFVDDASIVRYARLQHGCRRDDWAARLAGFGLPALVLHGESDEVIHAATSRAVAQALGAALQTVEATGHFGVHTSRDLQERIAAFLKDAGEAGGKRLLGKE</sequence>
<keyword evidence="2" id="KW-1185">Reference proteome</keyword>
<evidence type="ECO:0000313" key="1">
    <source>
        <dbReference type="EMBL" id="AJK46539.1"/>
    </source>
</evidence>
<organism evidence="1 2">
    <name type="scientific">Burkholderia plantarii</name>
    <dbReference type="NCBI Taxonomy" id="41899"/>
    <lineage>
        <taxon>Bacteria</taxon>
        <taxon>Pseudomonadati</taxon>
        <taxon>Pseudomonadota</taxon>
        <taxon>Betaproteobacteria</taxon>
        <taxon>Burkholderiales</taxon>
        <taxon>Burkholderiaceae</taxon>
        <taxon>Burkholderia</taxon>
    </lineage>
</organism>